<reference evidence="1 2" key="2">
    <citation type="journal article" date="2022" name="Mol. Ecol. Resour.">
        <title>The genomes of chicory, endive, great burdock and yacon provide insights into Asteraceae paleo-polyploidization history and plant inulin production.</title>
        <authorList>
            <person name="Fan W."/>
            <person name="Wang S."/>
            <person name="Wang H."/>
            <person name="Wang A."/>
            <person name="Jiang F."/>
            <person name="Liu H."/>
            <person name="Zhao H."/>
            <person name="Xu D."/>
            <person name="Zhang Y."/>
        </authorList>
    </citation>
    <scope>NUCLEOTIDE SEQUENCE [LARGE SCALE GENOMIC DNA]</scope>
    <source>
        <strain evidence="2">cv. Niubang</strain>
    </source>
</reference>
<evidence type="ECO:0000313" key="2">
    <source>
        <dbReference type="Proteomes" id="UP001055879"/>
    </source>
</evidence>
<name>A0ACB8ZJ61_ARCLA</name>
<sequence length="141" mass="15550">MLTYSSKINMVAQKKVQASLDIYKFRFDDQVHDILQVANVAIESLRQAALKINRDAKKPRFEDPEDKDDEGTCEPQKGETHGAGTSKGNTSEVALKMDTSAPPSLSNQQTGTQHNIDSETIDALNDVDEQQSKLDISAKKS</sequence>
<comment type="caution">
    <text evidence="1">The sequence shown here is derived from an EMBL/GenBank/DDBJ whole genome shotgun (WGS) entry which is preliminary data.</text>
</comment>
<accession>A0ACB8ZJ61</accession>
<dbReference type="EMBL" id="CM042056">
    <property type="protein sequence ID" value="KAI3697862.1"/>
    <property type="molecule type" value="Genomic_DNA"/>
</dbReference>
<evidence type="ECO:0000313" key="1">
    <source>
        <dbReference type="EMBL" id="KAI3697862.1"/>
    </source>
</evidence>
<protein>
    <submittedName>
        <fullName evidence="1">Uncharacterized protein</fullName>
    </submittedName>
</protein>
<dbReference type="Proteomes" id="UP001055879">
    <property type="component" value="Linkage Group LG10"/>
</dbReference>
<keyword evidence="2" id="KW-1185">Reference proteome</keyword>
<organism evidence="1 2">
    <name type="scientific">Arctium lappa</name>
    <name type="common">Greater burdock</name>
    <name type="synonym">Lappa major</name>
    <dbReference type="NCBI Taxonomy" id="4217"/>
    <lineage>
        <taxon>Eukaryota</taxon>
        <taxon>Viridiplantae</taxon>
        <taxon>Streptophyta</taxon>
        <taxon>Embryophyta</taxon>
        <taxon>Tracheophyta</taxon>
        <taxon>Spermatophyta</taxon>
        <taxon>Magnoliopsida</taxon>
        <taxon>eudicotyledons</taxon>
        <taxon>Gunneridae</taxon>
        <taxon>Pentapetalae</taxon>
        <taxon>asterids</taxon>
        <taxon>campanulids</taxon>
        <taxon>Asterales</taxon>
        <taxon>Asteraceae</taxon>
        <taxon>Carduoideae</taxon>
        <taxon>Cardueae</taxon>
        <taxon>Arctiinae</taxon>
        <taxon>Arctium</taxon>
    </lineage>
</organism>
<gene>
    <name evidence="1" type="ORF">L6452_30960</name>
</gene>
<proteinExistence type="predicted"/>
<reference evidence="2" key="1">
    <citation type="journal article" date="2022" name="Mol. Ecol. Resour.">
        <title>The genomes of chicory, endive, great burdock and yacon provide insights into Asteraceae palaeo-polyploidization history and plant inulin production.</title>
        <authorList>
            <person name="Fan W."/>
            <person name="Wang S."/>
            <person name="Wang H."/>
            <person name="Wang A."/>
            <person name="Jiang F."/>
            <person name="Liu H."/>
            <person name="Zhao H."/>
            <person name="Xu D."/>
            <person name="Zhang Y."/>
        </authorList>
    </citation>
    <scope>NUCLEOTIDE SEQUENCE [LARGE SCALE GENOMIC DNA]</scope>
    <source>
        <strain evidence="2">cv. Niubang</strain>
    </source>
</reference>